<sequence>MDNNILSFHILPGRPRYFIPHPAPFAIIHGFQRPVVHYTEYDLFNVTKDGVFSTHSQNEDSFVDYGVETDAYCMEYAYKKSPENRTLDEYGIFVKYDYPTIGTTISVTRWVKIVSCVFLLLTIIVYAILSKLRNLFGKIIMSYSVAMFMTFFMLTISQFFQQYFSDNFCKFVGFYLIFSSFCCFTWMQIICIDIWYSFG</sequence>
<dbReference type="Gene3D" id="1.20.1070.10">
    <property type="entry name" value="Rhodopsin 7-helix transmembrane proteins"/>
    <property type="match status" value="1"/>
</dbReference>
<dbReference type="GO" id="GO:0008528">
    <property type="term" value="F:G protein-coupled peptide receptor activity"/>
    <property type="evidence" value="ECO:0007669"/>
    <property type="project" value="TreeGrafter"/>
</dbReference>
<reference evidence="2 3" key="1">
    <citation type="submission" date="2023-03" db="EMBL/GenBank/DDBJ databases">
        <title>Genome insight into feeding habits of ladybird beetles.</title>
        <authorList>
            <person name="Li H.-S."/>
            <person name="Huang Y.-H."/>
            <person name="Pang H."/>
        </authorList>
    </citation>
    <scope>NUCLEOTIDE SEQUENCE [LARGE SCALE GENOMIC DNA]</scope>
    <source>
        <strain evidence="2">SYSU_2023b</strain>
        <tissue evidence="2">Whole body</tissue>
    </source>
</reference>
<feature type="transmembrane region" description="Helical" evidence="1">
    <location>
        <begin position="172"/>
        <end position="196"/>
    </location>
</feature>
<dbReference type="EMBL" id="JARQZJ010000008">
    <property type="protein sequence ID" value="KAK9872030.1"/>
    <property type="molecule type" value="Genomic_DNA"/>
</dbReference>
<dbReference type="GO" id="GO:0005886">
    <property type="term" value="C:plasma membrane"/>
    <property type="evidence" value="ECO:0007669"/>
    <property type="project" value="TreeGrafter"/>
</dbReference>
<name>A0AAW1TW29_9CUCU</name>
<dbReference type="AlphaFoldDB" id="A0AAW1TW29"/>
<evidence type="ECO:0000313" key="3">
    <source>
        <dbReference type="Proteomes" id="UP001431783"/>
    </source>
</evidence>
<keyword evidence="1" id="KW-0812">Transmembrane</keyword>
<dbReference type="PANTHER" id="PTHR47154">
    <property type="entry name" value="G-PROTEIN COUPLED RECEPTOR MTH-RELATED"/>
    <property type="match status" value="1"/>
</dbReference>
<comment type="caution">
    <text evidence="2">The sequence shown here is derived from an EMBL/GenBank/DDBJ whole genome shotgun (WGS) entry which is preliminary data.</text>
</comment>
<dbReference type="InterPro" id="IPR051384">
    <property type="entry name" value="Mth_GPCR"/>
</dbReference>
<dbReference type="Proteomes" id="UP001431783">
    <property type="component" value="Unassembled WGS sequence"/>
</dbReference>
<evidence type="ECO:0000256" key="1">
    <source>
        <dbReference type="SAM" id="Phobius"/>
    </source>
</evidence>
<evidence type="ECO:0000313" key="2">
    <source>
        <dbReference type="EMBL" id="KAK9872030.1"/>
    </source>
</evidence>
<keyword evidence="1" id="KW-0472">Membrane</keyword>
<organism evidence="2 3">
    <name type="scientific">Henosepilachna vigintioctopunctata</name>
    <dbReference type="NCBI Taxonomy" id="420089"/>
    <lineage>
        <taxon>Eukaryota</taxon>
        <taxon>Metazoa</taxon>
        <taxon>Ecdysozoa</taxon>
        <taxon>Arthropoda</taxon>
        <taxon>Hexapoda</taxon>
        <taxon>Insecta</taxon>
        <taxon>Pterygota</taxon>
        <taxon>Neoptera</taxon>
        <taxon>Endopterygota</taxon>
        <taxon>Coleoptera</taxon>
        <taxon>Polyphaga</taxon>
        <taxon>Cucujiformia</taxon>
        <taxon>Coccinelloidea</taxon>
        <taxon>Coccinellidae</taxon>
        <taxon>Epilachninae</taxon>
        <taxon>Epilachnini</taxon>
        <taxon>Henosepilachna</taxon>
    </lineage>
</organism>
<feature type="transmembrane region" description="Helical" evidence="1">
    <location>
        <begin position="110"/>
        <end position="129"/>
    </location>
</feature>
<protein>
    <submittedName>
        <fullName evidence="2">Uncharacterized protein</fullName>
    </submittedName>
</protein>
<dbReference type="PANTHER" id="PTHR47154:SF2">
    <property type="entry name" value="G-PROTEIN COUPLED RECEPTOR MTH-RELATED"/>
    <property type="match status" value="1"/>
</dbReference>
<keyword evidence="3" id="KW-1185">Reference proteome</keyword>
<feature type="transmembrane region" description="Helical" evidence="1">
    <location>
        <begin position="141"/>
        <end position="160"/>
    </location>
</feature>
<accession>A0AAW1TW29</accession>
<proteinExistence type="predicted"/>
<keyword evidence="1" id="KW-1133">Transmembrane helix</keyword>
<gene>
    <name evidence="2" type="ORF">WA026_015279</name>
</gene>